<comment type="pathway">
    <text evidence="2">Cell wall biogenesis; lipoteichoic acid biosynthesis.</text>
</comment>
<feature type="domain" description="Sulfatase N-terminal" evidence="14">
    <location>
        <begin position="255"/>
        <end position="557"/>
    </location>
</feature>
<dbReference type="InterPro" id="IPR000917">
    <property type="entry name" value="Sulfatase_N"/>
</dbReference>
<keyword evidence="9" id="KW-0479">Metal-binding</keyword>
<feature type="binding site" evidence="10">
    <location>
        <position position="263"/>
    </location>
    <ligand>
        <name>Mn(2+)</name>
        <dbReference type="ChEBI" id="CHEBI:29035"/>
    </ligand>
</feature>
<evidence type="ECO:0000256" key="4">
    <source>
        <dbReference type="ARBA" id="ARBA00022475"/>
    </source>
</evidence>
<keyword evidence="7 13" id="KW-0472">Membrane</keyword>
<feature type="modified residue" description="3-oxoalanine (Ser)" evidence="11">
    <location>
        <position position="72"/>
    </location>
</feature>
<reference evidence="15 16" key="1">
    <citation type="submission" date="2016-09" db="EMBL/GenBank/DDBJ databases">
        <title>Vagococcus teuberi sp. nov., isolated from the Malian artisanal sour milk fene.</title>
        <authorList>
            <person name="Wullschleger S."/>
            <person name="Seifert C."/>
            <person name="Baumgartner S."/>
            <person name="Lacroix C."/>
            <person name="Bonfoh B."/>
            <person name="Stevens M.J."/>
            <person name="Meile L."/>
        </authorList>
    </citation>
    <scope>NUCLEOTIDE SEQUENCE [LARGE SCALE GENOMIC DNA]</scope>
    <source>
        <strain evidence="15 16">DSM 21459</strain>
    </source>
</reference>
<evidence type="ECO:0000256" key="8">
    <source>
        <dbReference type="PIRSR" id="PIRSR005091-1"/>
    </source>
</evidence>
<feature type="active site" evidence="8">
    <location>
        <position position="312"/>
    </location>
</feature>
<keyword evidence="5 13" id="KW-0812">Transmembrane</keyword>
<evidence type="ECO:0000256" key="6">
    <source>
        <dbReference type="ARBA" id="ARBA00022989"/>
    </source>
</evidence>
<keyword evidence="9" id="KW-0464">Manganese</keyword>
<dbReference type="Gene3D" id="3.40.720.10">
    <property type="entry name" value="Alkaline Phosphatase, subunit A"/>
    <property type="match status" value="1"/>
</dbReference>
<protein>
    <submittedName>
        <fullName evidence="15">Phosphoglycerol transferase</fullName>
    </submittedName>
</protein>
<feature type="transmembrane region" description="Helical" evidence="13">
    <location>
        <begin position="163"/>
        <end position="181"/>
    </location>
</feature>
<evidence type="ECO:0000313" key="15">
    <source>
        <dbReference type="EMBL" id="APB31201.1"/>
    </source>
</evidence>
<comment type="PTM">
    <text evidence="11">The conversion to 3-oxoalanine (also known as C-formylglycine, FGly), of a serine or cysteine residue in prokaryotes and of a cysteine residue in eukaryotes, is critical for catalytic activity.</text>
</comment>
<gene>
    <name evidence="15" type="ORF">BHY08_04775</name>
</gene>
<dbReference type="InterPro" id="IPR050448">
    <property type="entry name" value="OpgB/LTA_synthase_biosynth"/>
</dbReference>
<feature type="compositionally biased region" description="Low complexity" evidence="12">
    <location>
        <begin position="707"/>
        <end position="722"/>
    </location>
</feature>
<dbReference type="GO" id="GO:0005886">
    <property type="term" value="C:plasma membrane"/>
    <property type="evidence" value="ECO:0007669"/>
    <property type="project" value="UniProtKB-SubCell"/>
</dbReference>
<sequence length="722" mass="81802">MFILKHKYNKNWINTRMGFFTLMVVLFWLKNLLAYAVDFNLGIESFFQYVILFISPIATTVFLFSAALYVKSPKKAYITLLIISSLTTLLLFSNVIYYREFTDFITVNTMLGAGKVASGLGESALRMFRPYDLLYWIDIIVVIVLLATKKIKIDKRPIAIRSAFAVTSFSILLFSANLTLAETDRPELLKRTFSRDHIVKYLGMNVFTVYDGVQTYNATQRRAQASQNDLVDVQKYVKTHYAKPNDDMFGIAKGRNVIYVHLESFQQFLIDYKLKDENGVEHEVTPFLNSLFHSNETFSFDNAFHQVGSGKTSDAETLLENSFFGLSQGPLFTQLGDKNTFQSAPNILGQTQGYTSVAFHGNGGSFWNRNETYKHLGYNYFFDGSYYDVNENNSFQYGLHDKPFLAQSIKYLEHVQQPFYSKFILVSNHYPYAKFKDDNAGFPMANTSDATINGYFATANYLDTAVKEFFDYLKASGLYDNSVIVLYGDHYGISNSRNKSLAELLGKSKEEWNDFDDTAVQRVPVMFHVPGQTKGGINHTFGGQVDVLPTLLHLLGVDTQSYIQLGQDFFSKDKDQIVAFRNGTIVTPKYTILGETVYDTKTGELIDSPTEEQLTEIADIKEKGTTQLNMSDAITNGDLLRFNTNSGLKPLDPAKFDYKNELDKLLQVEQQKGDKSTSLYSLHNNQSTVDLFKTQTYKEIQEEKGVTTQSSGTTETSSTTTK</sequence>
<feature type="transmembrane region" description="Helical" evidence="13">
    <location>
        <begin position="77"/>
        <end position="98"/>
    </location>
</feature>
<evidence type="ECO:0000256" key="10">
    <source>
        <dbReference type="PIRSR" id="PIRSR005091-3"/>
    </source>
</evidence>
<accession>A0A1J0A5L7</accession>
<feature type="transmembrane region" description="Helical" evidence="13">
    <location>
        <begin position="46"/>
        <end position="70"/>
    </location>
</feature>
<evidence type="ECO:0000256" key="12">
    <source>
        <dbReference type="SAM" id="MobiDB-lite"/>
    </source>
</evidence>
<evidence type="ECO:0000256" key="9">
    <source>
        <dbReference type="PIRSR" id="PIRSR005091-2"/>
    </source>
</evidence>
<feature type="transmembrane region" description="Helical" evidence="13">
    <location>
        <begin position="133"/>
        <end position="151"/>
    </location>
</feature>
<keyword evidence="15" id="KW-0808">Transferase</keyword>
<organism evidence="15 16">
    <name type="scientific">Vagococcus teuberi</name>
    <dbReference type="NCBI Taxonomy" id="519472"/>
    <lineage>
        <taxon>Bacteria</taxon>
        <taxon>Bacillati</taxon>
        <taxon>Bacillota</taxon>
        <taxon>Bacilli</taxon>
        <taxon>Lactobacillales</taxon>
        <taxon>Enterococcaceae</taxon>
        <taxon>Vagococcus</taxon>
    </lineage>
</organism>
<name>A0A1J0A5L7_9ENTE</name>
<feature type="region of interest" description="Disordered" evidence="12">
    <location>
        <begin position="702"/>
        <end position="722"/>
    </location>
</feature>
<evidence type="ECO:0000256" key="5">
    <source>
        <dbReference type="ARBA" id="ARBA00022692"/>
    </source>
</evidence>
<dbReference type="Proteomes" id="UP000191200">
    <property type="component" value="Chromosome"/>
</dbReference>
<evidence type="ECO:0000256" key="3">
    <source>
        <dbReference type="ARBA" id="ARBA00009983"/>
    </source>
</evidence>
<dbReference type="EMBL" id="CP017267">
    <property type="protein sequence ID" value="APB31201.1"/>
    <property type="molecule type" value="Genomic_DNA"/>
</dbReference>
<dbReference type="OrthoDB" id="5901192at2"/>
<evidence type="ECO:0000313" key="16">
    <source>
        <dbReference type="Proteomes" id="UP000191200"/>
    </source>
</evidence>
<dbReference type="CDD" id="cd16015">
    <property type="entry name" value="LTA_synthase"/>
    <property type="match status" value="1"/>
</dbReference>
<comment type="subcellular location">
    <subcellularLocation>
        <location evidence="1">Cell membrane</location>
        <topology evidence="1">Multi-pass membrane protein</topology>
    </subcellularLocation>
</comment>
<comment type="similarity">
    <text evidence="3">Belongs to the LTA synthase family.</text>
</comment>
<dbReference type="InterPro" id="IPR017850">
    <property type="entry name" value="Alkaline_phosphatase_core_sf"/>
</dbReference>
<evidence type="ECO:0000256" key="1">
    <source>
        <dbReference type="ARBA" id="ARBA00004651"/>
    </source>
</evidence>
<dbReference type="InterPro" id="IPR012160">
    <property type="entry name" value="LtaS-like"/>
</dbReference>
<feature type="binding site" evidence="10">
    <location>
        <position position="489"/>
    </location>
    <ligand>
        <name>Mn(2+)</name>
        <dbReference type="ChEBI" id="CHEBI:29035"/>
    </ligand>
</feature>
<dbReference type="RefSeq" id="WP_071456788.1">
    <property type="nucleotide sequence ID" value="NZ_CP017267.1"/>
</dbReference>
<dbReference type="PANTHER" id="PTHR47371:SF3">
    <property type="entry name" value="PHOSPHOGLYCEROL TRANSFERASE I"/>
    <property type="match status" value="1"/>
</dbReference>
<dbReference type="AlphaFoldDB" id="A0A1J0A5L7"/>
<dbReference type="PIRSF" id="PIRSF005091">
    <property type="entry name" value="Mmb_sulf_HI1246"/>
    <property type="match status" value="1"/>
</dbReference>
<dbReference type="Pfam" id="PF00884">
    <property type="entry name" value="Sulfatase"/>
    <property type="match status" value="1"/>
</dbReference>
<evidence type="ECO:0000256" key="7">
    <source>
        <dbReference type="ARBA" id="ARBA00023136"/>
    </source>
</evidence>
<feature type="binding site" evidence="10">
    <location>
        <position position="490"/>
    </location>
    <ligand>
        <name>Mn(2+)</name>
        <dbReference type="ChEBI" id="CHEBI:29035"/>
    </ligand>
</feature>
<dbReference type="GO" id="GO:0016740">
    <property type="term" value="F:transferase activity"/>
    <property type="evidence" value="ECO:0007669"/>
    <property type="project" value="UniProtKB-KW"/>
</dbReference>
<keyword evidence="16" id="KW-1185">Reference proteome</keyword>
<evidence type="ECO:0000259" key="14">
    <source>
        <dbReference type="Pfam" id="PF00884"/>
    </source>
</evidence>
<dbReference type="STRING" id="519472.BHY08_04775"/>
<feature type="binding site" evidence="9">
    <location>
        <position position="429"/>
    </location>
    <ligand>
        <name>substrate</name>
    </ligand>
</feature>
<dbReference type="GO" id="GO:0046872">
    <property type="term" value="F:metal ion binding"/>
    <property type="evidence" value="ECO:0007669"/>
    <property type="project" value="UniProtKB-KW"/>
</dbReference>
<evidence type="ECO:0000256" key="2">
    <source>
        <dbReference type="ARBA" id="ARBA00004936"/>
    </source>
</evidence>
<keyword evidence="4" id="KW-1003">Cell membrane</keyword>
<evidence type="ECO:0000256" key="11">
    <source>
        <dbReference type="PIRSR" id="PIRSR600917-52"/>
    </source>
</evidence>
<dbReference type="SUPFAM" id="SSF53649">
    <property type="entry name" value="Alkaline phosphatase-like"/>
    <property type="match status" value="1"/>
</dbReference>
<dbReference type="Gene3D" id="3.30.1120.170">
    <property type="match status" value="1"/>
</dbReference>
<feature type="binding site" evidence="10">
    <location>
        <position position="312"/>
    </location>
    <ligand>
        <name>Mn(2+)</name>
        <dbReference type="ChEBI" id="CHEBI:29035"/>
    </ligand>
</feature>
<proteinExistence type="inferred from homology"/>
<evidence type="ECO:0000256" key="13">
    <source>
        <dbReference type="SAM" id="Phobius"/>
    </source>
</evidence>
<keyword evidence="6 13" id="KW-1133">Transmembrane helix</keyword>
<dbReference type="KEGG" id="vte:BHY08_04775"/>
<dbReference type="PANTHER" id="PTHR47371">
    <property type="entry name" value="LIPOTEICHOIC ACID SYNTHASE"/>
    <property type="match status" value="1"/>
</dbReference>